<name>A0A5N6M3L2_9ASTR</name>
<comment type="caution">
    <text evidence="1">The sequence shown here is derived from an EMBL/GenBank/DDBJ whole genome shotgun (WGS) entry which is preliminary data.</text>
</comment>
<dbReference type="OrthoDB" id="1431247at2759"/>
<gene>
    <name evidence="1" type="ORF">E3N88_36379</name>
</gene>
<dbReference type="InterPro" id="IPR008978">
    <property type="entry name" value="HSP20-like_chaperone"/>
</dbReference>
<evidence type="ECO:0000313" key="2">
    <source>
        <dbReference type="Proteomes" id="UP000326396"/>
    </source>
</evidence>
<sequence>MLSFPSLATIVSSTYQLSASAVEDSIKVQVEEENVLVSSGERKRDQEEKEGLKYVPPEVIYGGGCRRWSSVVLAGNIRRSTTKKWRRRGWRT</sequence>
<evidence type="ECO:0000313" key="1">
    <source>
        <dbReference type="EMBL" id="KAD3068499.1"/>
    </source>
</evidence>
<proteinExistence type="predicted"/>
<keyword evidence="2" id="KW-1185">Reference proteome</keyword>
<protein>
    <submittedName>
        <fullName evidence="1">Uncharacterized protein</fullName>
    </submittedName>
</protein>
<dbReference type="AlphaFoldDB" id="A0A5N6M3L2"/>
<dbReference type="SUPFAM" id="SSF49764">
    <property type="entry name" value="HSP20-like chaperones"/>
    <property type="match status" value="1"/>
</dbReference>
<dbReference type="Proteomes" id="UP000326396">
    <property type="component" value="Linkage Group LG7"/>
</dbReference>
<accession>A0A5N6M3L2</accession>
<reference evidence="1 2" key="1">
    <citation type="submission" date="2019-05" db="EMBL/GenBank/DDBJ databases">
        <title>Mikania micrantha, genome provides insights into the molecular mechanism of rapid growth.</title>
        <authorList>
            <person name="Liu B."/>
        </authorList>
    </citation>
    <scope>NUCLEOTIDE SEQUENCE [LARGE SCALE GENOMIC DNA]</scope>
    <source>
        <strain evidence="1">NLD-2019</strain>
        <tissue evidence="1">Leaf</tissue>
    </source>
</reference>
<dbReference type="EMBL" id="SZYD01000017">
    <property type="protein sequence ID" value="KAD3068499.1"/>
    <property type="molecule type" value="Genomic_DNA"/>
</dbReference>
<organism evidence="1 2">
    <name type="scientific">Mikania micrantha</name>
    <name type="common">bitter vine</name>
    <dbReference type="NCBI Taxonomy" id="192012"/>
    <lineage>
        <taxon>Eukaryota</taxon>
        <taxon>Viridiplantae</taxon>
        <taxon>Streptophyta</taxon>
        <taxon>Embryophyta</taxon>
        <taxon>Tracheophyta</taxon>
        <taxon>Spermatophyta</taxon>
        <taxon>Magnoliopsida</taxon>
        <taxon>eudicotyledons</taxon>
        <taxon>Gunneridae</taxon>
        <taxon>Pentapetalae</taxon>
        <taxon>asterids</taxon>
        <taxon>campanulids</taxon>
        <taxon>Asterales</taxon>
        <taxon>Asteraceae</taxon>
        <taxon>Asteroideae</taxon>
        <taxon>Heliantheae alliance</taxon>
        <taxon>Eupatorieae</taxon>
        <taxon>Mikania</taxon>
    </lineage>
</organism>